<keyword evidence="2" id="KW-1185">Reference proteome</keyword>
<evidence type="ECO:0000313" key="2">
    <source>
        <dbReference type="Proteomes" id="UP000289954"/>
    </source>
</evidence>
<dbReference type="RefSeq" id="WP_130781556.1">
    <property type="nucleotide sequence ID" value="NZ_BIMR01000151.1"/>
</dbReference>
<reference evidence="1 2" key="1">
    <citation type="submission" date="2019-01" db="EMBL/GenBank/DDBJ databases">
        <title>Draft genome sequence of Cellulomonas takizawaensis strain TKZ-21.</title>
        <authorList>
            <person name="Yamamura H."/>
            <person name="Hayashi T."/>
            <person name="Hamada M."/>
            <person name="Serisawa Y."/>
            <person name="Matsuyama K."/>
            <person name="Nakagawa Y."/>
            <person name="Otoguro M."/>
            <person name="Yanagida F."/>
            <person name="Hayakawa M."/>
        </authorList>
    </citation>
    <scope>NUCLEOTIDE SEQUENCE [LARGE SCALE GENOMIC DNA]</scope>
    <source>
        <strain evidence="1 2">NBRC12680</strain>
    </source>
</reference>
<dbReference type="EMBL" id="BIMR01000151">
    <property type="protein sequence ID" value="GCE76950.1"/>
    <property type="molecule type" value="Genomic_DNA"/>
</dbReference>
<accession>A0A402DS15</accession>
<proteinExistence type="predicted"/>
<protein>
    <submittedName>
        <fullName evidence="1">Uncharacterized protein</fullName>
    </submittedName>
</protein>
<comment type="caution">
    <text evidence="1">The sequence shown here is derived from an EMBL/GenBank/DDBJ whole genome shotgun (WGS) entry which is preliminary data.</text>
</comment>
<sequence length="120" mass="12625">MDEVTASVRVRLRAPATGDERTLPEVVVAVEDVSRADAPSQQVGRTVLRDVTVPVEGLDVEVEVAVPLGPDPTRRFVVRARAGADAGARTFAPDDLVSTVATPVVLDGTDDVEVTLRPVG</sequence>
<dbReference type="AlphaFoldDB" id="A0A402DS15"/>
<evidence type="ECO:0000313" key="1">
    <source>
        <dbReference type="EMBL" id="GCE76950.1"/>
    </source>
</evidence>
<name>A0A402DS15_9CELL</name>
<organism evidence="1 2">
    <name type="scientific">Cellulomonas biazotea</name>
    <dbReference type="NCBI Taxonomy" id="1709"/>
    <lineage>
        <taxon>Bacteria</taxon>
        <taxon>Bacillati</taxon>
        <taxon>Actinomycetota</taxon>
        <taxon>Actinomycetes</taxon>
        <taxon>Micrococcales</taxon>
        <taxon>Cellulomonadaceae</taxon>
        <taxon>Cellulomonas</taxon>
    </lineage>
</organism>
<dbReference type="OrthoDB" id="4247246at2"/>
<gene>
    <name evidence="1" type="ORF">CBZ_20060</name>
</gene>
<dbReference type="Proteomes" id="UP000289954">
    <property type="component" value="Unassembled WGS sequence"/>
</dbReference>